<evidence type="ECO:0000313" key="3">
    <source>
        <dbReference type="Proteomes" id="UP001497480"/>
    </source>
</evidence>
<evidence type="ECO:0000313" key="2">
    <source>
        <dbReference type="EMBL" id="CAL0334174.1"/>
    </source>
</evidence>
<proteinExistence type="predicted"/>
<sequence length="179" mass="20551">MENQSSSSSSQIQFLLLEQVEFLNVKDDSLFQWELVNVVDAEEEEDEESDDSIEDGFGSWNSPVSSLKDAPIQDIRHLLLHPDDDHVSRVEVNDQHHPHDDDEVHDDDDGDDGDDDDGDDDLDDELIPWDVSNKIGRDRMRKLGKREFPKMHNSKRSPYLFLSRGCVRGKHGLGLKHNF</sequence>
<protein>
    <submittedName>
        <fullName evidence="2">Uncharacterized protein</fullName>
    </submittedName>
</protein>
<feature type="compositionally biased region" description="Acidic residues" evidence="1">
    <location>
        <begin position="103"/>
        <end position="127"/>
    </location>
</feature>
<feature type="region of interest" description="Disordered" evidence="1">
    <location>
        <begin position="41"/>
        <end position="66"/>
    </location>
</feature>
<dbReference type="Proteomes" id="UP001497480">
    <property type="component" value="Unassembled WGS sequence"/>
</dbReference>
<dbReference type="AlphaFoldDB" id="A0AAV1YJN8"/>
<dbReference type="PANTHER" id="PTHR48213">
    <property type="entry name" value="VID27-LIKE PROTEIN"/>
    <property type="match status" value="1"/>
</dbReference>
<organism evidence="2 3">
    <name type="scientific">Lupinus luteus</name>
    <name type="common">European yellow lupine</name>
    <dbReference type="NCBI Taxonomy" id="3873"/>
    <lineage>
        <taxon>Eukaryota</taxon>
        <taxon>Viridiplantae</taxon>
        <taxon>Streptophyta</taxon>
        <taxon>Embryophyta</taxon>
        <taxon>Tracheophyta</taxon>
        <taxon>Spermatophyta</taxon>
        <taxon>Magnoliopsida</taxon>
        <taxon>eudicotyledons</taxon>
        <taxon>Gunneridae</taxon>
        <taxon>Pentapetalae</taxon>
        <taxon>rosids</taxon>
        <taxon>fabids</taxon>
        <taxon>Fabales</taxon>
        <taxon>Fabaceae</taxon>
        <taxon>Papilionoideae</taxon>
        <taxon>50 kb inversion clade</taxon>
        <taxon>genistoids sensu lato</taxon>
        <taxon>core genistoids</taxon>
        <taxon>Genisteae</taxon>
        <taxon>Lupinus</taxon>
    </lineage>
</organism>
<name>A0AAV1YJN8_LUPLU</name>
<feature type="region of interest" description="Disordered" evidence="1">
    <location>
        <begin position="86"/>
        <end position="129"/>
    </location>
</feature>
<dbReference type="EMBL" id="CAXHTB010000025">
    <property type="protein sequence ID" value="CAL0334174.1"/>
    <property type="molecule type" value="Genomic_DNA"/>
</dbReference>
<feature type="compositionally biased region" description="Basic and acidic residues" evidence="1">
    <location>
        <begin position="86"/>
        <end position="102"/>
    </location>
</feature>
<gene>
    <name evidence="2" type="ORF">LLUT_LOCUS35234</name>
</gene>
<evidence type="ECO:0000256" key="1">
    <source>
        <dbReference type="SAM" id="MobiDB-lite"/>
    </source>
</evidence>
<comment type="caution">
    <text evidence="2">The sequence shown here is derived from an EMBL/GenBank/DDBJ whole genome shotgun (WGS) entry which is preliminary data.</text>
</comment>
<accession>A0AAV1YJN8</accession>
<keyword evidence="3" id="KW-1185">Reference proteome</keyword>
<reference evidence="2 3" key="1">
    <citation type="submission" date="2024-03" db="EMBL/GenBank/DDBJ databases">
        <authorList>
            <person name="Martinez-Hernandez J."/>
        </authorList>
    </citation>
    <scope>NUCLEOTIDE SEQUENCE [LARGE SCALE GENOMIC DNA]</scope>
</reference>
<dbReference type="PANTHER" id="PTHR48213:SF1">
    <property type="entry name" value="PROSTATIC SPERMINE-BINDING-LIKE PROTEIN"/>
    <property type="match status" value="1"/>
</dbReference>
<feature type="compositionally biased region" description="Acidic residues" evidence="1">
    <location>
        <begin position="41"/>
        <end position="54"/>
    </location>
</feature>